<dbReference type="CDD" id="cd19920">
    <property type="entry name" value="REC_PA4781-like"/>
    <property type="match status" value="1"/>
</dbReference>
<dbReference type="Pfam" id="PF02518">
    <property type="entry name" value="HATPase_c"/>
    <property type="match status" value="1"/>
</dbReference>
<dbReference type="PANTHER" id="PTHR43065">
    <property type="entry name" value="SENSOR HISTIDINE KINASE"/>
    <property type="match status" value="1"/>
</dbReference>
<dbReference type="CDD" id="cd00082">
    <property type="entry name" value="HisKA"/>
    <property type="match status" value="1"/>
</dbReference>
<organism evidence="4">
    <name type="scientific">hydrocarbon metagenome</name>
    <dbReference type="NCBI Taxonomy" id="938273"/>
    <lineage>
        <taxon>unclassified sequences</taxon>
        <taxon>metagenomes</taxon>
        <taxon>ecological metagenomes</taxon>
    </lineage>
</organism>
<evidence type="ECO:0000256" key="1">
    <source>
        <dbReference type="ARBA" id="ARBA00022553"/>
    </source>
</evidence>
<dbReference type="InterPro" id="IPR011006">
    <property type="entry name" value="CheY-like_superfamily"/>
</dbReference>
<feature type="domain" description="Histidine kinase" evidence="2">
    <location>
        <begin position="169"/>
        <end position="417"/>
    </location>
</feature>
<comment type="caution">
    <text evidence="4">The sequence shown here is derived from an EMBL/GenBank/DDBJ whole genome shotgun (WGS) entry which is preliminary data.</text>
</comment>
<dbReference type="InterPro" id="IPR003661">
    <property type="entry name" value="HisK_dim/P_dom"/>
</dbReference>
<feature type="domain" description="Response regulatory" evidence="3">
    <location>
        <begin position="8"/>
        <end position="124"/>
    </location>
</feature>
<dbReference type="InterPro" id="IPR004358">
    <property type="entry name" value="Sig_transdc_His_kin-like_C"/>
</dbReference>
<dbReference type="SMART" id="SM00448">
    <property type="entry name" value="REC"/>
    <property type="match status" value="1"/>
</dbReference>
<evidence type="ECO:0000313" key="4">
    <source>
        <dbReference type="EMBL" id="KUG27386.1"/>
    </source>
</evidence>
<name>A0A0W8G2L0_9ZZZZ</name>
<dbReference type="SUPFAM" id="SSF47384">
    <property type="entry name" value="Homodimeric domain of signal transducing histidine kinase"/>
    <property type="match status" value="1"/>
</dbReference>
<dbReference type="PANTHER" id="PTHR43065:SF50">
    <property type="entry name" value="HISTIDINE KINASE"/>
    <property type="match status" value="1"/>
</dbReference>
<dbReference type="SUPFAM" id="SSF55874">
    <property type="entry name" value="ATPase domain of HSP90 chaperone/DNA topoisomerase II/histidine kinase"/>
    <property type="match status" value="1"/>
</dbReference>
<dbReference type="SMART" id="SM00387">
    <property type="entry name" value="HATPase_c"/>
    <property type="match status" value="1"/>
</dbReference>
<dbReference type="AlphaFoldDB" id="A0A0W8G2L0"/>
<dbReference type="InterPro" id="IPR001789">
    <property type="entry name" value="Sig_transdc_resp-reg_receiver"/>
</dbReference>
<dbReference type="InterPro" id="IPR003594">
    <property type="entry name" value="HATPase_dom"/>
</dbReference>
<dbReference type="InterPro" id="IPR036097">
    <property type="entry name" value="HisK_dim/P_sf"/>
</dbReference>
<dbReference type="Gene3D" id="3.30.565.10">
    <property type="entry name" value="Histidine kinase-like ATPase, C-terminal domain"/>
    <property type="match status" value="1"/>
</dbReference>
<sequence length="421" mass="45905">MTHDTPPSILIVDDVPANLQLLSGMLAERGCKVRPAPSGPLALEAARRSPPELILLDINMPHMDGFEVCRRLKADPDLADIPVLFISALGDAADKVRAFAEGGQDYITKPFHVEEVLARVMTHLALRRAQREVKDQNRVLLETLDQLQKTQNQLVMSEKMAALGVLAAGVAHEINNPLNFVKTSCHGLEKDLRDLTDLVDFCRAAVPDGQREALAALEGQMDFATLTREIPELLSHIFEGLARAGDIVSSLQVFSRTDDALSKTVDINEVADSVLVVLHNRSKNVTQIEKHLGPIPNIRGNPGKLGQVVMNFLTNAIDAVEALDDPARRHITLTTETRIRDGATYAALHVTDSGPGIPPDIQRRIFDPFFTTKPVGRGTGLGLFISNNLIHEHHGALEVSSVPGRGTTFSMYLPVPQEDAA</sequence>
<proteinExistence type="predicted"/>
<accession>A0A0W8G2L0</accession>
<evidence type="ECO:0000259" key="3">
    <source>
        <dbReference type="PROSITE" id="PS50110"/>
    </source>
</evidence>
<keyword evidence="1" id="KW-0597">Phosphoprotein</keyword>
<dbReference type="EMBL" id="LNQE01000332">
    <property type="protein sequence ID" value="KUG27386.1"/>
    <property type="molecule type" value="Genomic_DNA"/>
</dbReference>
<dbReference type="Gene3D" id="3.40.50.2300">
    <property type="match status" value="1"/>
</dbReference>
<protein>
    <submittedName>
        <fullName evidence="4">Response regulator</fullName>
    </submittedName>
</protein>
<reference evidence="4" key="1">
    <citation type="journal article" date="2015" name="Proc. Natl. Acad. Sci. U.S.A.">
        <title>Networks of energetic and metabolic interactions define dynamics in microbial communities.</title>
        <authorList>
            <person name="Embree M."/>
            <person name="Liu J.K."/>
            <person name="Al-Bassam M.M."/>
            <person name="Zengler K."/>
        </authorList>
    </citation>
    <scope>NUCLEOTIDE SEQUENCE</scope>
</reference>
<dbReference type="PRINTS" id="PR00344">
    <property type="entry name" value="BCTRLSENSOR"/>
</dbReference>
<dbReference type="InterPro" id="IPR036890">
    <property type="entry name" value="HATPase_C_sf"/>
</dbReference>
<dbReference type="PROSITE" id="PS50109">
    <property type="entry name" value="HIS_KIN"/>
    <property type="match status" value="1"/>
</dbReference>
<dbReference type="SUPFAM" id="SSF52172">
    <property type="entry name" value="CheY-like"/>
    <property type="match status" value="1"/>
</dbReference>
<gene>
    <name evidence="4" type="ORF">ASZ90_002764</name>
</gene>
<dbReference type="Pfam" id="PF00072">
    <property type="entry name" value="Response_reg"/>
    <property type="match status" value="1"/>
</dbReference>
<dbReference type="PROSITE" id="PS50110">
    <property type="entry name" value="RESPONSE_REGULATORY"/>
    <property type="match status" value="1"/>
</dbReference>
<dbReference type="Gene3D" id="1.10.287.130">
    <property type="match status" value="1"/>
</dbReference>
<dbReference type="InterPro" id="IPR005467">
    <property type="entry name" value="His_kinase_dom"/>
</dbReference>
<dbReference type="GO" id="GO:0000155">
    <property type="term" value="F:phosphorelay sensor kinase activity"/>
    <property type="evidence" value="ECO:0007669"/>
    <property type="project" value="InterPro"/>
</dbReference>
<evidence type="ECO:0000259" key="2">
    <source>
        <dbReference type="PROSITE" id="PS50109"/>
    </source>
</evidence>